<dbReference type="InterPro" id="IPR008266">
    <property type="entry name" value="Tyr_kinase_AS"/>
</dbReference>
<evidence type="ECO:0000256" key="5">
    <source>
        <dbReference type="ARBA" id="ARBA00022553"/>
    </source>
</evidence>
<evidence type="ECO:0000256" key="14">
    <source>
        <dbReference type="ARBA" id="ARBA00022989"/>
    </source>
</evidence>
<feature type="transmembrane region" description="Helical" evidence="20">
    <location>
        <begin position="610"/>
        <end position="634"/>
    </location>
</feature>
<dbReference type="Pfam" id="PF00069">
    <property type="entry name" value="Pkinase"/>
    <property type="match status" value="1"/>
</dbReference>
<keyword evidence="13" id="KW-0067">ATP-binding</keyword>
<dbReference type="AlphaFoldDB" id="A0AAV6ICW0"/>
<dbReference type="Pfam" id="PF08263">
    <property type="entry name" value="LRRNT_2"/>
    <property type="match status" value="1"/>
</dbReference>
<dbReference type="SMART" id="SM00369">
    <property type="entry name" value="LRR_TYP"/>
    <property type="match status" value="8"/>
</dbReference>
<reference evidence="22" key="1">
    <citation type="submission" date="2020-08" db="EMBL/GenBank/DDBJ databases">
        <title>Plant Genome Project.</title>
        <authorList>
            <person name="Zhang R.-G."/>
        </authorList>
    </citation>
    <scope>NUCLEOTIDE SEQUENCE</scope>
    <source>
        <strain evidence="22">WSP0</strain>
        <tissue evidence="22">Leaf</tissue>
    </source>
</reference>
<dbReference type="GO" id="GO:0006952">
    <property type="term" value="P:defense response"/>
    <property type="evidence" value="ECO:0007669"/>
    <property type="project" value="UniProtKB-ARBA"/>
</dbReference>
<evidence type="ECO:0000256" key="18">
    <source>
        <dbReference type="ARBA" id="ARBA00047899"/>
    </source>
</evidence>
<dbReference type="EMBL" id="JACTNZ010000011">
    <property type="protein sequence ID" value="KAG5525302.1"/>
    <property type="molecule type" value="Genomic_DNA"/>
</dbReference>
<dbReference type="InterPro" id="IPR013210">
    <property type="entry name" value="LRR_N_plant-typ"/>
</dbReference>
<dbReference type="PANTHER" id="PTHR48053">
    <property type="entry name" value="LEUCINE RICH REPEAT FAMILY PROTEIN, EXPRESSED"/>
    <property type="match status" value="1"/>
</dbReference>
<comment type="caution">
    <text evidence="22">The sequence shown here is derived from an EMBL/GenBank/DDBJ whole genome shotgun (WGS) entry which is preliminary data.</text>
</comment>
<evidence type="ECO:0000256" key="15">
    <source>
        <dbReference type="ARBA" id="ARBA00023136"/>
    </source>
</evidence>
<dbReference type="FunFam" id="3.80.10.10:FF:000416">
    <property type="entry name" value="Probable leucine-rich repeat receptor-like protein kinase At5g63930"/>
    <property type="match status" value="1"/>
</dbReference>
<keyword evidence="23" id="KW-1185">Reference proteome</keyword>
<evidence type="ECO:0000256" key="10">
    <source>
        <dbReference type="ARBA" id="ARBA00022737"/>
    </source>
</evidence>
<evidence type="ECO:0000256" key="16">
    <source>
        <dbReference type="ARBA" id="ARBA00023170"/>
    </source>
</evidence>
<dbReference type="EC" id="2.7.11.1" evidence="2"/>
<keyword evidence="6" id="KW-0433">Leucine-rich repeat</keyword>
<evidence type="ECO:0000256" key="13">
    <source>
        <dbReference type="ARBA" id="ARBA00022840"/>
    </source>
</evidence>
<feature type="transmembrane region" description="Helical" evidence="20">
    <location>
        <begin position="12"/>
        <end position="31"/>
    </location>
</feature>
<dbReference type="GO" id="GO:0005524">
    <property type="term" value="F:ATP binding"/>
    <property type="evidence" value="ECO:0007669"/>
    <property type="project" value="UniProtKB-KW"/>
</dbReference>
<accession>A0AAV6ICW0</accession>
<dbReference type="InterPro" id="IPR001611">
    <property type="entry name" value="Leu-rich_rpt"/>
</dbReference>
<evidence type="ECO:0000259" key="21">
    <source>
        <dbReference type="PROSITE" id="PS50011"/>
    </source>
</evidence>
<evidence type="ECO:0000256" key="7">
    <source>
        <dbReference type="ARBA" id="ARBA00022679"/>
    </source>
</evidence>
<gene>
    <name evidence="22" type="ORF">RHGRI_031847</name>
</gene>
<dbReference type="FunFam" id="3.80.10.10:FF:000400">
    <property type="entry name" value="Nuclear pore complex protein NUP107"/>
    <property type="match status" value="1"/>
</dbReference>
<keyword evidence="7" id="KW-0808">Transferase</keyword>
<evidence type="ECO:0000256" key="8">
    <source>
        <dbReference type="ARBA" id="ARBA00022692"/>
    </source>
</evidence>
<dbReference type="Pfam" id="PF13855">
    <property type="entry name" value="LRR_8"/>
    <property type="match status" value="2"/>
</dbReference>
<evidence type="ECO:0000256" key="1">
    <source>
        <dbReference type="ARBA" id="ARBA00004251"/>
    </source>
</evidence>
<dbReference type="SUPFAM" id="SSF56112">
    <property type="entry name" value="Protein kinase-like (PK-like)"/>
    <property type="match status" value="1"/>
</dbReference>
<keyword evidence="4" id="KW-0723">Serine/threonine-protein kinase</keyword>
<evidence type="ECO:0000256" key="6">
    <source>
        <dbReference type="ARBA" id="ARBA00022614"/>
    </source>
</evidence>
<dbReference type="FunFam" id="1.10.510.10:FF:000445">
    <property type="entry name" value="MDIS1-interacting receptor like kinase 2"/>
    <property type="match status" value="1"/>
</dbReference>
<keyword evidence="14 20" id="KW-1133">Transmembrane helix</keyword>
<dbReference type="SUPFAM" id="SSF52058">
    <property type="entry name" value="L domain-like"/>
    <property type="match status" value="2"/>
</dbReference>
<keyword evidence="10" id="KW-0677">Repeat</keyword>
<evidence type="ECO:0000313" key="22">
    <source>
        <dbReference type="EMBL" id="KAG5525302.1"/>
    </source>
</evidence>
<dbReference type="InterPro" id="IPR051716">
    <property type="entry name" value="Plant_RL_S/T_kinase"/>
</dbReference>
<keyword evidence="11" id="KW-0547">Nucleotide-binding</keyword>
<dbReference type="Pfam" id="PF00560">
    <property type="entry name" value="LRR_1"/>
    <property type="match status" value="5"/>
</dbReference>
<dbReference type="GO" id="GO:0099402">
    <property type="term" value="P:plant organ development"/>
    <property type="evidence" value="ECO:0007669"/>
    <property type="project" value="UniProtKB-ARBA"/>
</dbReference>
<evidence type="ECO:0000256" key="2">
    <source>
        <dbReference type="ARBA" id="ARBA00012513"/>
    </source>
</evidence>
<dbReference type="Gene3D" id="1.10.510.10">
    <property type="entry name" value="Transferase(Phosphotransferase) domain 1"/>
    <property type="match status" value="1"/>
</dbReference>
<dbReference type="Proteomes" id="UP000823749">
    <property type="component" value="Chromosome 11"/>
</dbReference>
<dbReference type="GO" id="GO:0004674">
    <property type="term" value="F:protein serine/threonine kinase activity"/>
    <property type="evidence" value="ECO:0007669"/>
    <property type="project" value="UniProtKB-KW"/>
</dbReference>
<organism evidence="22 23">
    <name type="scientific">Rhododendron griersonianum</name>
    <dbReference type="NCBI Taxonomy" id="479676"/>
    <lineage>
        <taxon>Eukaryota</taxon>
        <taxon>Viridiplantae</taxon>
        <taxon>Streptophyta</taxon>
        <taxon>Embryophyta</taxon>
        <taxon>Tracheophyta</taxon>
        <taxon>Spermatophyta</taxon>
        <taxon>Magnoliopsida</taxon>
        <taxon>eudicotyledons</taxon>
        <taxon>Gunneridae</taxon>
        <taxon>Pentapetalae</taxon>
        <taxon>asterids</taxon>
        <taxon>Ericales</taxon>
        <taxon>Ericaceae</taxon>
        <taxon>Ericoideae</taxon>
        <taxon>Rhodoreae</taxon>
        <taxon>Rhododendron</taxon>
    </lineage>
</organism>
<dbReference type="FunFam" id="3.30.200.20:FF:000309">
    <property type="entry name" value="Leucine-rich repeat receptor protein kinase MSP1"/>
    <property type="match status" value="1"/>
</dbReference>
<dbReference type="InterPro" id="IPR003591">
    <property type="entry name" value="Leu-rich_rpt_typical-subtyp"/>
</dbReference>
<dbReference type="PROSITE" id="PS50011">
    <property type="entry name" value="PROTEIN_KINASE_DOM"/>
    <property type="match status" value="1"/>
</dbReference>
<evidence type="ECO:0000256" key="9">
    <source>
        <dbReference type="ARBA" id="ARBA00022729"/>
    </source>
</evidence>
<protein>
    <recommendedName>
        <fullName evidence="2">non-specific serine/threonine protein kinase</fullName>
        <ecNumber evidence="2">2.7.11.1</ecNumber>
    </recommendedName>
</protein>
<dbReference type="Gene3D" id="3.30.200.20">
    <property type="entry name" value="Phosphorylase Kinase, domain 1"/>
    <property type="match status" value="1"/>
</dbReference>
<evidence type="ECO:0000256" key="4">
    <source>
        <dbReference type="ARBA" id="ARBA00022527"/>
    </source>
</evidence>
<comment type="catalytic activity">
    <reaction evidence="18">
        <text>L-threonyl-[protein] + ATP = O-phospho-L-threonyl-[protein] + ADP + H(+)</text>
        <dbReference type="Rhea" id="RHEA:46608"/>
        <dbReference type="Rhea" id="RHEA-COMP:11060"/>
        <dbReference type="Rhea" id="RHEA-COMP:11605"/>
        <dbReference type="ChEBI" id="CHEBI:15378"/>
        <dbReference type="ChEBI" id="CHEBI:30013"/>
        <dbReference type="ChEBI" id="CHEBI:30616"/>
        <dbReference type="ChEBI" id="CHEBI:61977"/>
        <dbReference type="ChEBI" id="CHEBI:456216"/>
        <dbReference type="EC" id="2.7.11.1"/>
    </reaction>
</comment>
<dbReference type="GO" id="GO:0051707">
    <property type="term" value="P:response to other organism"/>
    <property type="evidence" value="ECO:0007669"/>
    <property type="project" value="UniProtKB-ARBA"/>
</dbReference>
<evidence type="ECO:0000256" key="20">
    <source>
        <dbReference type="SAM" id="Phobius"/>
    </source>
</evidence>
<keyword evidence="15 20" id="KW-0472">Membrane</keyword>
<keyword evidence="5" id="KW-0597">Phosphoprotein</keyword>
<keyword evidence="16" id="KW-0675">Receptor</keyword>
<keyword evidence="17" id="KW-0325">Glycoprotein</keyword>
<proteinExistence type="predicted"/>
<dbReference type="InterPro" id="IPR000719">
    <property type="entry name" value="Prot_kinase_dom"/>
</dbReference>
<evidence type="ECO:0000256" key="12">
    <source>
        <dbReference type="ARBA" id="ARBA00022777"/>
    </source>
</evidence>
<name>A0AAV6ICW0_9ERIC</name>
<dbReference type="PANTHER" id="PTHR48053:SF168">
    <property type="entry name" value="LRR RECEPTOR-LIKE KINASE FAMILY PROTEIN"/>
    <property type="match status" value="1"/>
</dbReference>
<dbReference type="InterPro" id="IPR011009">
    <property type="entry name" value="Kinase-like_dom_sf"/>
</dbReference>
<evidence type="ECO:0000256" key="11">
    <source>
        <dbReference type="ARBA" id="ARBA00022741"/>
    </source>
</evidence>
<evidence type="ECO:0000256" key="17">
    <source>
        <dbReference type="ARBA" id="ARBA00023180"/>
    </source>
</evidence>
<dbReference type="FunFam" id="3.80.10.10:FF:000095">
    <property type="entry name" value="LRR receptor-like serine/threonine-protein kinase GSO1"/>
    <property type="match status" value="1"/>
</dbReference>
<dbReference type="InterPro" id="IPR032675">
    <property type="entry name" value="LRR_dom_sf"/>
</dbReference>
<comment type="subcellular location">
    <subcellularLocation>
        <location evidence="1">Cell membrane</location>
        <topology evidence="1">Single-pass type I membrane protein</topology>
    </subcellularLocation>
</comment>
<keyword evidence="8 20" id="KW-0812">Transmembrane</keyword>
<dbReference type="PROSITE" id="PS00109">
    <property type="entry name" value="PROTEIN_KINASE_TYR"/>
    <property type="match status" value="1"/>
</dbReference>
<evidence type="ECO:0000256" key="3">
    <source>
        <dbReference type="ARBA" id="ARBA00022475"/>
    </source>
</evidence>
<evidence type="ECO:0000256" key="19">
    <source>
        <dbReference type="ARBA" id="ARBA00048679"/>
    </source>
</evidence>
<keyword evidence="9" id="KW-0732">Signal</keyword>
<dbReference type="Gene3D" id="3.80.10.10">
    <property type="entry name" value="Ribonuclease Inhibitor"/>
    <property type="match status" value="3"/>
</dbReference>
<keyword evidence="12" id="KW-0418">Kinase</keyword>
<comment type="catalytic activity">
    <reaction evidence="19">
        <text>L-seryl-[protein] + ATP = O-phospho-L-seryl-[protein] + ADP + H(+)</text>
        <dbReference type="Rhea" id="RHEA:17989"/>
        <dbReference type="Rhea" id="RHEA-COMP:9863"/>
        <dbReference type="Rhea" id="RHEA-COMP:11604"/>
        <dbReference type="ChEBI" id="CHEBI:15378"/>
        <dbReference type="ChEBI" id="CHEBI:29999"/>
        <dbReference type="ChEBI" id="CHEBI:30616"/>
        <dbReference type="ChEBI" id="CHEBI:83421"/>
        <dbReference type="ChEBI" id="CHEBI:456216"/>
        <dbReference type="EC" id="2.7.11.1"/>
    </reaction>
</comment>
<dbReference type="GO" id="GO:0009653">
    <property type="term" value="P:anatomical structure morphogenesis"/>
    <property type="evidence" value="ECO:0007669"/>
    <property type="project" value="UniProtKB-ARBA"/>
</dbReference>
<evidence type="ECO:0000313" key="23">
    <source>
        <dbReference type="Proteomes" id="UP000823749"/>
    </source>
</evidence>
<dbReference type="GO" id="GO:0005886">
    <property type="term" value="C:plasma membrane"/>
    <property type="evidence" value="ECO:0007669"/>
    <property type="project" value="UniProtKB-SubCell"/>
</dbReference>
<keyword evidence="3" id="KW-1003">Cell membrane</keyword>
<feature type="domain" description="Protein kinase" evidence="21">
    <location>
        <begin position="675"/>
        <end position="952"/>
    </location>
</feature>
<sequence length="972" mass="105971">MTPLAAKTQLPNLFVSCQGFFVLFAILSSVFPSHSTAFSSPATGKEVGEEGMQAAALLAWKANLDNQSQSLLSSWVVGSNHCNWIGIGCKKASRVITHVDLKSYGLRGTLSNLNFSSLPHLLSFNLTNNSLYGTIPSLIGILSSLTNLSLSANHLSGSIPPGIGQLSNLKTLELNQNQIGGPIPKEIGSLISLIELTLHLNNLSGPIPTSIGNLLNLTTLFLHHNHLSGSIPKEVGMLRSLIYLRLAENNLTGTIPASIGNLKFLVSLAVYDNQLTGSIPPQLENLTLLRGFYLSRNMFTGHLPDLCKRGSLENFTAWNNNFNGLIPKSLKNCSSLYRVRLEGNRFSGNISEDFGIYPNLDYIDLSNNNFYGELSPRWGKCNNLKTLRMSNNNISGGIPPALVEATQLSRLDLSSNHLVGEIPTKFGSLVSLFDLKLNDNQLSGNIPPEVGHLAKLVTVNLAANKLSGSIPRELGDCMRLLKLSLSNNRLGENIPLELGHLHGLESLDLSDNLLLGKIPEQIGALQMLETLNLSHNELSGFIPTSFDNMVALSSVDISNNQLEGPLPHIKAFQEAPFESHQGNKGLCGNATGLKACQLHGVPRKKEKKGVLLIVLPIFGFLLLSLTVLGLFLSICKKMKSTTNEPIQANTPNLFSIWSYDGKMVYENIIEATENFSAKYCIGEGGCGTVYRVALPNGQVVAVKKLHSSFDGDSVNQKSFTSEISTLTVMKHRNIVKLHGFCSHPRHSFLVYEFLQGGSLQKVLTLKEEVGELDWNKRLDVVKVLADALSYMHHDCLPPIIHRDISSKNILFDSEYVAHISDFGAARFMKSDSANWTSFAGTFGYAAPELAYTMEVNEKCDVYSFGVLTLEVIMGEHPGDLISSLSSSSSSKTGHGILFKDVLDQRLLPPTNQVAEQVVVAAKVAFACLNARPLSRPTMQQVARMMSNPRPSLQNQLHMITLGELFGANCFTS</sequence>